<dbReference type="AlphaFoldDB" id="A0A8J4E0M1"/>
<accession>A0A8J4E0M1</accession>
<dbReference type="EMBL" id="BOPG01000033">
    <property type="protein sequence ID" value="GIJ57865.1"/>
    <property type="molecule type" value="Genomic_DNA"/>
</dbReference>
<gene>
    <name evidence="1" type="ORF">Vau01_053810</name>
</gene>
<dbReference type="RefSeq" id="WP_203997676.1">
    <property type="nucleotide sequence ID" value="NZ_BOPG01000033.1"/>
</dbReference>
<comment type="caution">
    <text evidence="1">The sequence shown here is derived from an EMBL/GenBank/DDBJ whole genome shotgun (WGS) entry which is preliminary data.</text>
</comment>
<evidence type="ECO:0000313" key="1">
    <source>
        <dbReference type="EMBL" id="GIJ57865.1"/>
    </source>
</evidence>
<keyword evidence="2" id="KW-1185">Reference proteome</keyword>
<sequence>MTELLDKLLGLAATKETVSAACPPDTWLHSCESLERDGRVVWAKWVWAHQTPQCGVTYTTNWNTTACPG</sequence>
<organism evidence="1 2">
    <name type="scientific">Virgisporangium aurantiacum</name>
    <dbReference type="NCBI Taxonomy" id="175570"/>
    <lineage>
        <taxon>Bacteria</taxon>
        <taxon>Bacillati</taxon>
        <taxon>Actinomycetota</taxon>
        <taxon>Actinomycetes</taxon>
        <taxon>Micromonosporales</taxon>
        <taxon>Micromonosporaceae</taxon>
        <taxon>Virgisporangium</taxon>
    </lineage>
</organism>
<protein>
    <submittedName>
        <fullName evidence="1">Uncharacterized protein</fullName>
    </submittedName>
</protein>
<proteinExistence type="predicted"/>
<dbReference type="Proteomes" id="UP000612585">
    <property type="component" value="Unassembled WGS sequence"/>
</dbReference>
<name>A0A8J4E0M1_9ACTN</name>
<reference evidence="1" key="1">
    <citation type="submission" date="2021-01" db="EMBL/GenBank/DDBJ databases">
        <title>Whole genome shotgun sequence of Virgisporangium aurantiacum NBRC 16421.</title>
        <authorList>
            <person name="Komaki H."/>
            <person name="Tamura T."/>
        </authorList>
    </citation>
    <scope>NUCLEOTIDE SEQUENCE</scope>
    <source>
        <strain evidence="1">NBRC 16421</strain>
    </source>
</reference>
<evidence type="ECO:0000313" key="2">
    <source>
        <dbReference type="Proteomes" id="UP000612585"/>
    </source>
</evidence>